<dbReference type="InterPro" id="IPR010656">
    <property type="entry name" value="DctM"/>
</dbReference>
<dbReference type="RefSeq" id="WP_105515729.1">
    <property type="nucleotide sequence ID" value="NZ_PVEP01000007.1"/>
</dbReference>
<evidence type="ECO:0000256" key="1">
    <source>
        <dbReference type="RuleBase" id="RU369079"/>
    </source>
</evidence>
<evidence type="ECO:0000313" key="5">
    <source>
        <dbReference type="Proteomes" id="UP000238338"/>
    </source>
</evidence>
<dbReference type="GO" id="GO:0022857">
    <property type="term" value="F:transmembrane transporter activity"/>
    <property type="evidence" value="ECO:0007669"/>
    <property type="project" value="UniProtKB-UniRule"/>
</dbReference>
<reference evidence="4 5" key="1">
    <citation type="submission" date="2018-02" db="EMBL/GenBank/DDBJ databases">
        <title>Genomic Encyclopedia of Archaeal and Bacterial Type Strains, Phase II (KMG-II): from individual species to whole genera.</title>
        <authorList>
            <person name="Goeker M."/>
        </authorList>
    </citation>
    <scope>NUCLEOTIDE SEQUENCE [LARGE SCALE GENOMIC DNA]</scope>
    <source>
        <strain evidence="4 5">DSM 18921</strain>
    </source>
</reference>
<comment type="function">
    <text evidence="1">Part of the tripartite ATP-independent periplasmic (TRAP) transport system.</text>
</comment>
<dbReference type="AlphaFoldDB" id="A0A2S8S4V7"/>
<accession>A0A2S8S4V7</accession>
<dbReference type="EMBL" id="PVEP01000007">
    <property type="protein sequence ID" value="PQV55837.1"/>
    <property type="molecule type" value="Genomic_DNA"/>
</dbReference>
<keyword evidence="1" id="KW-0997">Cell inner membrane</keyword>
<keyword evidence="2" id="KW-0812">Transmembrane</keyword>
<keyword evidence="1" id="KW-0813">Transport</keyword>
<dbReference type="Pfam" id="PF06808">
    <property type="entry name" value="DctM"/>
    <property type="match status" value="1"/>
</dbReference>
<sequence length="78" mass="8599">MFRIATPRPAAAQLADYLWRDVGSDRGEGVNLFVACGISGLTIEEVSRRVLPFIATIFVGLLLILFFPQISLFLLSSK</sequence>
<proteinExistence type="predicted"/>
<comment type="subcellular location">
    <subcellularLocation>
        <location evidence="1">Cell inner membrane</location>
        <topology evidence="1">Multi-pass membrane protein</topology>
    </subcellularLocation>
</comment>
<evidence type="ECO:0000256" key="2">
    <source>
        <dbReference type="SAM" id="Phobius"/>
    </source>
</evidence>
<organism evidence="4 5">
    <name type="scientific">Albidovulum denitrificans</name>
    <dbReference type="NCBI Taxonomy" id="404881"/>
    <lineage>
        <taxon>Bacteria</taxon>
        <taxon>Pseudomonadati</taxon>
        <taxon>Pseudomonadota</taxon>
        <taxon>Alphaproteobacteria</taxon>
        <taxon>Rhodobacterales</taxon>
        <taxon>Paracoccaceae</taxon>
        <taxon>Albidovulum</taxon>
    </lineage>
</organism>
<feature type="domain" description="TRAP C4-dicarboxylate transport system permease DctM subunit" evidence="3">
    <location>
        <begin position="29"/>
        <end position="70"/>
    </location>
</feature>
<keyword evidence="2" id="KW-0472">Membrane</keyword>
<dbReference type="GO" id="GO:0005886">
    <property type="term" value="C:plasma membrane"/>
    <property type="evidence" value="ECO:0007669"/>
    <property type="project" value="UniProtKB-SubCell"/>
</dbReference>
<protein>
    <submittedName>
        <fullName evidence="4">Tripartite ATP-independent transporter DctM subunit</fullName>
    </submittedName>
</protein>
<evidence type="ECO:0000313" key="4">
    <source>
        <dbReference type="EMBL" id="PQV55837.1"/>
    </source>
</evidence>
<evidence type="ECO:0000259" key="3">
    <source>
        <dbReference type="Pfam" id="PF06808"/>
    </source>
</evidence>
<comment type="caution">
    <text evidence="4">The sequence shown here is derived from an EMBL/GenBank/DDBJ whole genome shotgun (WGS) entry which is preliminary data.</text>
</comment>
<dbReference type="OrthoDB" id="9785600at2"/>
<name>A0A2S8S4V7_9RHOB</name>
<dbReference type="Proteomes" id="UP000238338">
    <property type="component" value="Unassembled WGS sequence"/>
</dbReference>
<feature type="transmembrane region" description="Helical" evidence="2">
    <location>
        <begin position="50"/>
        <end position="75"/>
    </location>
</feature>
<keyword evidence="1" id="KW-1003">Cell membrane</keyword>
<keyword evidence="5" id="KW-1185">Reference proteome</keyword>
<gene>
    <name evidence="4" type="ORF">LX70_03160</name>
</gene>
<keyword evidence="2" id="KW-1133">Transmembrane helix</keyword>